<dbReference type="PANTHER" id="PTHR12157">
    <property type="entry name" value="REGULATING SYNAPTIC MEMBRANE EXOCYTOSIS PROTEIN"/>
    <property type="match status" value="1"/>
</dbReference>
<evidence type="ECO:0000259" key="8">
    <source>
        <dbReference type="PROSITE" id="PS50916"/>
    </source>
</evidence>
<dbReference type="STRING" id="6832.A0A553P4C5"/>
<dbReference type="InterPro" id="IPR039032">
    <property type="entry name" value="Rim-like"/>
</dbReference>
<keyword evidence="4" id="KW-0862">Zinc</keyword>
<dbReference type="Proteomes" id="UP000318571">
    <property type="component" value="Chromosome 7"/>
</dbReference>
<dbReference type="PROSITE" id="PS50916">
    <property type="entry name" value="RABBD"/>
    <property type="match status" value="1"/>
</dbReference>
<feature type="compositionally biased region" description="Polar residues" evidence="6">
    <location>
        <begin position="332"/>
        <end position="353"/>
    </location>
</feature>
<feature type="region of interest" description="Disordered" evidence="6">
    <location>
        <begin position="367"/>
        <end position="439"/>
    </location>
</feature>
<dbReference type="InterPro" id="IPR011011">
    <property type="entry name" value="Znf_FYVE_PHD"/>
</dbReference>
<evidence type="ECO:0000313" key="9">
    <source>
        <dbReference type="EMBL" id="TRY72541.1"/>
    </source>
</evidence>
<dbReference type="GO" id="GO:0050806">
    <property type="term" value="P:positive regulation of synaptic transmission"/>
    <property type="evidence" value="ECO:0007669"/>
    <property type="project" value="TreeGrafter"/>
</dbReference>
<protein>
    <recommendedName>
        <fullName evidence="11">RabBD domain-containing protein</fullName>
    </recommendedName>
</protein>
<dbReference type="Gene3D" id="3.30.40.10">
    <property type="entry name" value="Zinc/RING finger domain, C3HC4 (zinc finger)"/>
    <property type="match status" value="1"/>
</dbReference>
<proteinExistence type="predicted"/>
<dbReference type="EMBL" id="VCGU01000008">
    <property type="protein sequence ID" value="TRY72541.1"/>
    <property type="molecule type" value="Genomic_DNA"/>
</dbReference>
<feature type="region of interest" description="Disordered" evidence="6">
    <location>
        <begin position="21"/>
        <end position="46"/>
    </location>
</feature>
<evidence type="ECO:0000313" key="10">
    <source>
        <dbReference type="Proteomes" id="UP000318571"/>
    </source>
</evidence>
<feature type="region of interest" description="Disordered" evidence="6">
    <location>
        <begin position="256"/>
        <end position="294"/>
    </location>
</feature>
<evidence type="ECO:0000256" key="3">
    <source>
        <dbReference type="ARBA" id="ARBA00022771"/>
    </source>
</evidence>
<dbReference type="GO" id="GO:0048788">
    <property type="term" value="C:cytoskeleton of presynaptic active zone"/>
    <property type="evidence" value="ECO:0007669"/>
    <property type="project" value="TreeGrafter"/>
</dbReference>
<dbReference type="InterPro" id="IPR054386">
    <property type="entry name" value="RIM_Znf"/>
</dbReference>
<feature type="compositionally biased region" description="Low complexity" evidence="6">
    <location>
        <begin position="258"/>
        <end position="272"/>
    </location>
</feature>
<dbReference type="InterPro" id="IPR017455">
    <property type="entry name" value="Znf_FYVE-rel"/>
</dbReference>
<dbReference type="GO" id="GO:0008270">
    <property type="term" value="F:zinc ion binding"/>
    <property type="evidence" value="ECO:0007669"/>
    <property type="project" value="UniProtKB-KW"/>
</dbReference>
<dbReference type="InterPro" id="IPR010911">
    <property type="entry name" value="Rab_BD"/>
</dbReference>
<dbReference type="SUPFAM" id="SSF57903">
    <property type="entry name" value="FYVE/PHD zinc finger"/>
    <property type="match status" value="1"/>
</dbReference>
<dbReference type="FunFam" id="3.30.40.10:FF:000044">
    <property type="entry name" value="Regulating synaptic membrane exocytosis protein 2"/>
    <property type="match status" value="1"/>
</dbReference>
<feature type="compositionally biased region" description="Polar residues" evidence="6">
    <location>
        <begin position="311"/>
        <end position="323"/>
    </location>
</feature>
<feature type="region of interest" description="Disordered" evidence="6">
    <location>
        <begin position="537"/>
        <end position="638"/>
    </location>
</feature>
<evidence type="ECO:0000259" key="7">
    <source>
        <dbReference type="PROSITE" id="PS50178"/>
    </source>
</evidence>
<evidence type="ECO:0000256" key="1">
    <source>
        <dbReference type="ARBA" id="ARBA00022723"/>
    </source>
</evidence>
<evidence type="ECO:0008006" key="11">
    <source>
        <dbReference type="Google" id="ProtNLM"/>
    </source>
</evidence>
<dbReference type="GO" id="GO:0006886">
    <property type="term" value="P:intracellular protein transport"/>
    <property type="evidence" value="ECO:0007669"/>
    <property type="project" value="InterPro"/>
</dbReference>
<dbReference type="Pfam" id="PF22601">
    <property type="entry name" value="RIM2a_ZnF"/>
    <property type="match status" value="1"/>
</dbReference>
<dbReference type="GO" id="GO:0042391">
    <property type="term" value="P:regulation of membrane potential"/>
    <property type="evidence" value="ECO:0007669"/>
    <property type="project" value="TreeGrafter"/>
</dbReference>
<dbReference type="GO" id="GO:0031267">
    <property type="term" value="F:small GTPase binding"/>
    <property type="evidence" value="ECO:0007669"/>
    <property type="project" value="InterPro"/>
</dbReference>
<evidence type="ECO:0000256" key="6">
    <source>
        <dbReference type="SAM" id="MobiDB-lite"/>
    </source>
</evidence>
<dbReference type="GO" id="GO:0048791">
    <property type="term" value="P:calcium ion-regulated exocytosis of neurotransmitter"/>
    <property type="evidence" value="ECO:0007669"/>
    <property type="project" value="TreeGrafter"/>
</dbReference>
<feature type="region of interest" description="Disordered" evidence="6">
    <location>
        <begin position="310"/>
        <end position="355"/>
    </location>
</feature>
<keyword evidence="3 5" id="KW-0863">Zinc-finger</keyword>
<feature type="compositionally biased region" description="Polar residues" evidence="6">
    <location>
        <begin position="372"/>
        <end position="393"/>
    </location>
</feature>
<keyword evidence="1" id="KW-0479">Metal-binding</keyword>
<feature type="compositionally biased region" description="Polar residues" evidence="6">
    <location>
        <begin position="404"/>
        <end position="439"/>
    </location>
</feature>
<feature type="compositionally biased region" description="Polar residues" evidence="6">
    <location>
        <begin position="184"/>
        <end position="198"/>
    </location>
</feature>
<dbReference type="GO" id="GO:0044325">
    <property type="term" value="F:transmembrane transporter binding"/>
    <property type="evidence" value="ECO:0007669"/>
    <property type="project" value="TreeGrafter"/>
</dbReference>
<keyword evidence="2" id="KW-0677">Repeat</keyword>
<organism evidence="9 10">
    <name type="scientific">Tigriopus californicus</name>
    <name type="common">Marine copepod</name>
    <dbReference type="NCBI Taxonomy" id="6832"/>
    <lineage>
        <taxon>Eukaryota</taxon>
        <taxon>Metazoa</taxon>
        <taxon>Ecdysozoa</taxon>
        <taxon>Arthropoda</taxon>
        <taxon>Crustacea</taxon>
        <taxon>Multicrustacea</taxon>
        <taxon>Hexanauplia</taxon>
        <taxon>Copepoda</taxon>
        <taxon>Harpacticoida</taxon>
        <taxon>Harpacticidae</taxon>
        <taxon>Tigriopus</taxon>
    </lineage>
</organism>
<keyword evidence="10" id="KW-1185">Reference proteome</keyword>
<evidence type="ECO:0000256" key="5">
    <source>
        <dbReference type="PROSITE-ProRule" id="PRU00091"/>
    </source>
</evidence>
<comment type="caution">
    <text evidence="9">The sequence shown here is derived from an EMBL/GenBank/DDBJ whole genome shotgun (WGS) entry which is preliminary data.</text>
</comment>
<dbReference type="GO" id="GO:0042734">
    <property type="term" value="C:presynaptic membrane"/>
    <property type="evidence" value="ECO:0007669"/>
    <property type="project" value="TreeGrafter"/>
</dbReference>
<accession>A0A553P4C5</accession>
<dbReference type="OMA" id="GHEDRMS"/>
<dbReference type="PANTHER" id="PTHR12157:SF21">
    <property type="entry name" value="RAB3 INTERACTING MOLECULE, ISOFORM F"/>
    <property type="match status" value="1"/>
</dbReference>
<dbReference type="AlphaFoldDB" id="A0A553P4C5"/>
<feature type="domain" description="RabBD" evidence="8">
    <location>
        <begin position="57"/>
        <end position="182"/>
    </location>
</feature>
<feature type="domain" description="FYVE-type" evidence="7">
    <location>
        <begin position="119"/>
        <end position="170"/>
    </location>
</feature>
<evidence type="ECO:0000256" key="2">
    <source>
        <dbReference type="ARBA" id="ARBA00022737"/>
    </source>
</evidence>
<dbReference type="PROSITE" id="PS50178">
    <property type="entry name" value="ZF_FYVE"/>
    <property type="match status" value="1"/>
</dbReference>
<dbReference type="GO" id="GO:0048167">
    <property type="term" value="P:regulation of synaptic plasticity"/>
    <property type="evidence" value="ECO:0007669"/>
    <property type="project" value="TreeGrafter"/>
</dbReference>
<sequence>MANLQQPGAFLGTGSLGTGVGSMMGGSHAPVATPSSMGDDHSSSGTSPMIDPGITPSPDLSHLTVEERAIISNVMHRHQSEESREVEFLRRKQMEVVSLENQIREKTEFQKKAGVELNSTCQICLKTKFADGIGHKCNYCGVRCCARCGGKVTMRSRITWVCVLCRKKQEILIKTGTWIGSGKTPGSTCGTPVSSSGSYRGPIRDQSDPIMQRIEDDMRFQRFGSEASTPKASHSAAVTPSASSTISSLFSRALSIAGTPTPSSPSGQSQGRSRSHLERGSSLDRPPGVQGEEVSNRILGFLSPRFGNGMWRQQSLDGSSPLQGPSYFGGHQTPTTLPTTSSHQPASSGSSILGSIRVPSLVRRLSEGGETWDNSRSSPRQPFGKNRTNSKVAYSNPRGRLGMFSQSDNFQTAHSPRVSSSPTHSHGNFAGQESSTNVSSYLQPRLTSYGHESVSAPEDMGGKESYTRAQRMSSVERSTFAPRVMVSDGEARDRCPPLFEEEGRTDVLSDGQYHHGPSLLDAHPIPRNTTQRRKMDHTFRNDSLSSDQSECVRPPPPKPHRHKRRTPSFDNRVQHHRRASFVSSSDDEIRSTPEYTSCGEEEMESESISEKEHIYIDSEPHAGPFSAAPYQQHDHSNT</sequence>
<name>A0A553P4C5_TIGCA</name>
<feature type="region of interest" description="Disordered" evidence="6">
    <location>
        <begin position="182"/>
        <end position="206"/>
    </location>
</feature>
<evidence type="ECO:0000256" key="4">
    <source>
        <dbReference type="ARBA" id="ARBA00022833"/>
    </source>
</evidence>
<feature type="compositionally biased region" description="Basic and acidic residues" evidence="6">
    <location>
        <begin position="608"/>
        <end position="620"/>
    </location>
</feature>
<dbReference type="InterPro" id="IPR013083">
    <property type="entry name" value="Znf_RING/FYVE/PHD"/>
</dbReference>
<reference evidence="9 10" key="1">
    <citation type="journal article" date="2018" name="Nat. Ecol. Evol.">
        <title>Genomic signatures of mitonuclear coevolution across populations of Tigriopus californicus.</title>
        <authorList>
            <person name="Barreto F.S."/>
            <person name="Watson E.T."/>
            <person name="Lima T.G."/>
            <person name="Willett C.S."/>
            <person name="Edmands S."/>
            <person name="Li W."/>
            <person name="Burton R.S."/>
        </authorList>
    </citation>
    <scope>NUCLEOTIDE SEQUENCE [LARGE SCALE GENOMIC DNA]</scope>
    <source>
        <strain evidence="9 10">San Diego</strain>
    </source>
</reference>
<feature type="region of interest" description="Disordered" evidence="6">
    <location>
        <begin position="508"/>
        <end position="527"/>
    </location>
</feature>
<gene>
    <name evidence="9" type="ORF">TCAL_16226</name>
</gene>